<organism evidence="6 7">
    <name type="scientific">Mycobacterium kyorinense</name>
    <dbReference type="NCBI Taxonomy" id="487514"/>
    <lineage>
        <taxon>Bacteria</taxon>
        <taxon>Bacillati</taxon>
        <taxon>Actinomycetota</taxon>
        <taxon>Actinomycetes</taxon>
        <taxon>Mycobacteriales</taxon>
        <taxon>Mycobacteriaceae</taxon>
        <taxon>Mycobacterium</taxon>
    </lineage>
</organism>
<keyword evidence="2 4" id="KW-0547">Nucleotide-binding</keyword>
<dbReference type="EC" id="6.3.3.2" evidence="5"/>
<comment type="caution">
    <text evidence="6">The sequence shown here is derived from an EMBL/GenBank/DDBJ whole genome shotgun (WGS) entry which is preliminary data.</text>
</comment>
<dbReference type="InterPro" id="IPR002698">
    <property type="entry name" value="FTHF_cligase"/>
</dbReference>
<dbReference type="GO" id="GO:0030272">
    <property type="term" value="F:5-formyltetrahydrofolate cyclo-ligase activity"/>
    <property type="evidence" value="ECO:0007669"/>
    <property type="project" value="UniProtKB-EC"/>
</dbReference>
<dbReference type="Proteomes" id="UP000093592">
    <property type="component" value="Unassembled WGS sequence"/>
</dbReference>
<accession>A0A1A2ZM21</accession>
<dbReference type="PIRSF" id="PIRSF006806">
    <property type="entry name" value="FTHF_cligase"/>
    <property type="match status" value="1"/>
</dbReference>
<proteinExistence type="inferred from homology"/>
<dbReference type="GO" id="GO:0009396">
    <property type="term" value="P:folic acid-containing compound biosynthetic process"/>
    <property type="evidence" value="ECO:0007669"/>
    <property type="project" value="TreeGrafter"/>
</dbReference>
<comment type="similarity">
    <text evidence="1 5">Belongs to the 5-formyltetrahydrofolate cyclo-ligase family.</text>
</comment>
<name>A0A1A2ZM21_9MYCO</name>
<dbReference type="InterPro" id="IPR037171">
    <property type="entry name" value="NagB/RpiA_transferase-like"/>
</dbReference>
<dbReference type="PANTHER" id="PTHR23407">
    <property type="entry name" value="ATPASE INHIBITOR/5-FORMYLTETRAHYDROFOLATE CYCLO-LIGASE"/>
    <property type="match status" value="1"/>
</dbReference>
<dbReference type="FunFam" id="3.40.50.10420:FF:000013">
    <property type="entry name" value="5-formyltetrahydrofolate cyclo-ligase"/>
    <property type="match status" value="1"/>
</dbReference>
<evidence type="ECO:0000313" key="6">
    <source>
        <dbReference type="EMBL" id="OBI50728.1"/>
    </source>
</evidence>
<comment type="catalytic activity">
    <reaction evidence="5">
        <text>(6S)-5-formyl-5,6,7,8-tetrahydrofolate + ATP = (6R)-5,10-methenyltetrahydrofolate + ADP + phosphate</text>
        <dbReference type="Rhea" id="RHEA:10488"/>
        <dbReference type="ChEBI" id="CHEBI:30616"/>
        <dbReference type="ChEBI" id="CHEBI:43474"/>
        <dbReference type="ChEBI" id="CHEBI:57455"/>
        <dbReference type="ChEBI" id="CHEBI:57457"/>
        <dbReference type="ChEBI" id="CHEBI:456216"/>
        <dbReference type="EC" id="6.3.3.2"/>
    </reaction>
</comment>
<feature type="binding site" evidence="4">
    <location>
        <position position="53"/>
    </location>
    <ligand>
        <name>substrate</name>
    </ligand>
</feature>
<gene>
    <name evidence="6" type="ORF">A5707_15110</name>
</gene>
<keyword evidence="3 4" id="KW-0067">ATP-binding</keyword>
<feature type="binding site" evidence="4">
    <location>
        <begin position="6"/>
        <end position="10"/>
    </location>
    <ligand>
        <name>ATP</name>
        <dbReference type="ChEBI" id="CHEBI:30616"/>
    </ligand>
</feature>
<dbReference type="EMBL" id="LZKJ01000049">
    <property type="protein sequence ID" value="OBI50728.1"/>
    <property type="molecule type" value="Genomic_DNA"/>
</dbReference>
<dbReference type="NCBIfam" id="TIGR02727">
    <property type="entry name" value="MTHFS_bact"/>
    <property type="match status" value="1"/>
</dbReference>
<dbReference type="GO" id="GO:0005524">
    <property type="term" value="F:ATP binding"/>
    <property type="evidence" value="ECO:0007669"/>
    <property type="project" value="UniProtKB-KW"/>
</dbReference>
<dbReference type="GO" id="GO:0046872">
    <property type="term" value="F:metal ion binding"/>
    <property type="evidence" value="ECO:0007669"/>
    <property type="project" value="UniProtKB-KW"/>
</dbReference>
<evidence type="ECO:0000256" key="5">
    <source>
        <dbReference type="RuleBase" id="RU361279"/>
    </source>
</evidence>
<dbReference type="Pfam" id="PF01812">
    <property type="entry name" value="5-FTHF_cyc-lig"/>
    <property type="match status" value="1"/>
</dbReference>
<dbReference type="RefSeq" id="WP_065013360.1">
    <property type="nucleotide sequence ID" value="NZ_LZKJ01000049.1"/>
</dbReference>
<evidence type="ECO:0000313" key="7">
    <source>
        <dbReference type="Proteomes" id="UP000093592"/>
    </source>
</evidence>
<evidence type="ECO:0000256" key="3">
    <source>
        <dbReference type="ARBA" id="ARBA00022840"/>
    </source>
</evidence>
<dbReference type="OrthoDB" id="3242798at2"/>
<keyword evidence="6" id="KW-0436">Ligase</keyword>
<feature type="binding site" evidence="4">
    <location>
        <begin position="140"/>
        <end position="148"/>
    </location>
    <ligand>
        <name>ATP</name>
        <dbReference type="ChEBI" id="CHEBI:30616"/>
    </ligand>
</feature>
<dbReference type="AlphaFoldDB" id="A0A1A2ZM21"/>
<keyword evidence="5" id="KW-0460">Magnesium</keyword>
<dbReference type="PANTHER" id="PTHR23407:SF1">
    <property type="entry name" value="5-FORMYLTETRAHYDROFOLATE CYCLO-LIGASE"/>
    <property type="match status" value="1"/>
</dbReference>
<keyword evidence="5" id="KW-0479">Metal-binding</keyword>
<evidence type="ECO:0000256" key="2">
    <source>
        <dbReference type="ARBA" id="ARBA00022741"/>
    </source>
</evidence>
<feature type="binding site" evidence="4">
    <location>
        <position position="58"/>
    </location>
    <ligand>
        <name>substrate</name>
    </ligand>
</feature>
<dbReference type="InterPro" id="IPR024185">
    <property type="entry name" value="FTHF_cligase-like_sf"/>
</dbReference>
<reference evidence="7" key="1">
    <citation type="submission" date="2016-06" db="EMBL/GenBank/DDBJ databases">
        <authorList>
            <person name="Sutton G."/>
            <person name="Brinkac L."/>
            <person name="Sanka R."/>
            <person name="Adams M."/>
            <person name="Lau E."/>
            <person name="Sam S."/>
            <person name="Sreng N."/>
            <person name="Him V."/>
            <person name="Kerleguer A."/>
            <person name="Cheng S."/>
        </authorList>
    </citation>
    <scope>NUCLEOTIDE SEQUENCE [LARGE SCALE GENOMIC DNA]</scope>
    <source>
        <strain evidence="7">E861</strain>
    </source>
</reference>
<dbReference type="Gene3D" id="3.40.50.10420">
    <property type="entry name" value="NagB/RpiA/CoA transferase-like"/>
    <property type="match status" value="1"/>
</dbReference>
<sequence length="211" mass="22519">MGTAGKAALRQQLLAARRAVADDVRADEARALSEHLIGLNSDLSSSSTVCAYVPVGAEPGSIDMLEVLLRRTGRVLLPVARTAGDDTPLPLQWGEYRPGRLVAGRFGLLEPAEPWLPAAALADATLVLVPALAVDRAGVRLGRGGGYYDRSLPHRDPQARVVAVIRDDELRDELPCEPHDVRMTHALTPQGGFLALDTRRESCSPDSGSST</sequence>
<comment type="cofactor">
    <cofactor evidence="5">
        <name>Mg(2+)</name>
        <dbReference type="ChEBI" id="CHEBI:18420"/>
    </cofactor>
</comment>
<protein>
    <recommendedName>
        <fullName evidence="5">5-formyltetrahydrofolate cyclo-ligase</fullName>
        <ecNumber evidence="5">6.3.3.2</ecNumber>
    </recommendedName>
</protein>
<dbReference type="SUPFAM" id="SSF100950">
    <property type="entry name" value="NagB/RpiA/CoA transferase-like"/>
    <property type="match status" value="1"/>
</dbReference>
<evidence type="ECO:0000256" key="4">
    <source>
        <dbReference type="PIRSR" id="PIRSR006806-1"/>
    </source>
</evidence>
<dbReference type="GO" id="GO:0035999">
    <property type="term" value="P:tetrahydrofolate interconversion"/>
    <property type="evidence" value="ECO:0007669"/>
    <property type="project" value="TreeGrafter"/>
</dbReference>
<evidence type="ECO:0000256" key="1">
    <source>
        <dbReference type="ARBA" id="ARBA00010638"/>
    </source>
</evidence>